<feature type="region of interest" description="Disordered" evidence="1">
    <location>
        <begin position="41"/>
        <end position="66"/>
    </location>
</feature>
<gene>
    <name evidence="2" type="ORF">SAMN05443636_3061</name>
</gene>
<dbReference type="Proteomes" id="UP000184357">
    <property type="component" value="Unassembled WGS sequence"/>
</dbReference>
<dbReference type="EMBL" id="FQWV01000011">
    <property type="protein sequence ID" value="SHH63856.1"/>
    <property type="molecule type" value="Genomic_DNA"/>
</dbReference>
<evidence type="ECO:0000256" key="1">
    <source>
        <dbReference type="SAM" id="MobiDB-lite"/>
    </source>
</evidence>
<keyword evidence="3" id="KW-1185">Reference proteome</keyword>
<evidence type="ECO:0000313" key="3">
    <source>
        <dbReference type="Proteomes" id="UP000184357"/>
    </source>
</evidence>
<dbReference type="AlphaFoldDB" id="A0A1M5ULV2"/>
<evidence type="ECO:0000313" key="2">
    <source>
        <dbReference type="EMBL" id="SHH63856.1"/>
    </source>
</evidence>
<reference evidence="2 3" key="1">
    <citation type="submission" date="2016-11" db="EMBL/GenBank/DDBJ databases">
        <authorList>
            <person name="Jaros S."/>
            <person name="Januszkiewicz K."/>
            <person name="Wedrychowicz H."/>
        </authorList>
    </citation>
    <scope>NUCLEOTIDE SEQUENCE [LARGE SCALE GENOMIC DNA]</scope>
    <source>
        <strain evidence="2 3">DSM 9297</strain>
    </source>
</reference>
<dbReference type="RefSeq" id="WP_073311147.1">
    <property type="nucleotide sequence ID" value="NZ_FQWV01000011.1"/>
</dbReference>
<protein>
    <submittedName>
        <fullName evidence="2">Uncharacterized protein</fullName>
    </submittedName>
</protein>
<sequence length="66" mass="6841">MITNRDISSRALLEEALDELVESASENGVSDEVLAEALRVRASEVDESGDGGSNGTGSGGPDDPHR</sequence>
<organism evidence="2 3">
    <name type="scientific">Halobaculum gomorrense</name>
    <dbReference type="NCBI Taxonomy" id="43928"/>
    <lineage>
        <taxon>Archaea</taxon>
        <taxon>Methanobacteriati</taxon>
        <taxon>Methanobacteriota</taxon>
        <taxon>Stenosarchaea group</taxon>
        <taxon>Halobacteria</taxon>
        <taxon>Halobacteriales</taxon>
        <taxon>Haloferacaceae</taxon>
        <taxon>Halobaculum</taxon>
    </lineage>
</organism>
<feature type="compositionally biased region" description="Gly residues" evidence="1">
    <location>
        <begin position="50"/>
        <end position="60"/>
    </location>
</feature>
<accession>A0A1M5ULV2</accession>
<proteinExistence type="predicted"/>
<name>A0A1M5ULV2_9EURY</name>